<accession>A0A4C1WWZ2</accession>
<evidence type="ECO:0000313" key="1">
    <source>
        <dbReference type="EMBL" id="GBP54585.1"/>
    </source>
</evidence>
<protein>
    <submittedName>
        <fullName evidence="1">Uncharacterized protein</fullName>
    </submittedName>
</protein>
<dbReference type="AlphaFoldDB" id="A0A4C1WWZ2"/>
<gene>
    <name evidence="1" type="ORF">EVAR_33054_1</name>
</gene>
<dbReference type="Proteomes" id="UP000299102">
    <property type="component" value="Unassembled WGS sequence"/>
</dbReference>
<reference evidence="1 2" key="1">
    <citation type="journal article" date="2019" name="Commun. Biol.">
        <title>The bagworm genome reveals a unique fibroin gene that provides high tensile strength.</title>
        <authorList>
            <person name="Kono N."/>
            <person name="Nakamura H."/>
            <person name="Ohtoshi R."/>
            <person name="Tomita M."/>
            <person name="Numata K."/>
            <person name="Arakawa K."/>
        </authorList>
    </citation>
    <scope>NUCLEOTIDE SEQUENCE [LARGE SCALE GENOMIC DNA]</scope>
</reference>
<proteinExistence type="predicted"/>
<dbReference type="EMBL" id="BGZK01000650">
    <property type="protein sequence ID" value="GBP54585.1"/>
    <property type="molecule type" value="Genomic_DNA"/>
</dbReference>
<name>A0A4C1WWZ2_EUMVA</name>
<comment type="caution">
    <text evidence="1">The sequence shown here is derived from an EMBL/GenBank/DDBJ whole genome shotgun (WGS) entry which is preliminary data.</text>
</comment>
<keyword evidence="2" id="KW-1185">Reference proteome</keyword>
<organism evidence="1 2">
    <name type="scientific">Eumeta variegata</name>
    <name type="common">Bagworm moth</name>
    <name type="synonym">Eumeta japonica</name>
    <dbReference type="NCBI Taxonomy" id="151549"/>
    <lineage>
        <taxon>Eukaryota</taxon>
        <taxon>Metazoa</taxon>
        <taxon>Ecdysozoa</taxon>
        <taxon>Arthropoda</taxon>
        <taxon>Hexapoda</taxon>
        <taxon>Insecta</taxon>
        <taxon>Pterygota</taxon>
        <taxon>Neoptera</taxon>
        <taxon>Endopterygota</taxon>
        <taxon>Lepidoptera</taxon>
        <taxon>Glossata</taxon>
        <taxon>Ditrysia</taxon>
        <taxon>Tineoidea</taxon>
        <taxon>Psychidae</taxon>
        <taxon>Oiketicinae</taxon>
        <taxon>Eumeta</taxon>
    </lineage>
</organism>
<sequence>MNSDKESVLFDESSLGRIYVSRGRVAAGPPGARAAAAMLIQLYHSRARSDAIAVARIIIITRESPRGRAAFTHT</sequence>
<evidence type="ECO:0000313" key="2">
    <source>
        <dbReference type="Proteomes" id="UP000299102"/>
    </source>
</evidence>